<accession>A0A9P6IKU4</accession>
<evidence type="ECO:0000313" key="2">
    <source>
        <dbReference type="EMBL" id="KAF9935763.1"/>
    </source>
</evidence>
<feature type="region of interest" description="Disordered" evidence="1">
    <location>
        <begin position="299"/>
        <end position="346"/>
    </location>
</feature>
<feature type="compositionally biased region" description="Low complexity" evidence="1">
    <location>
        <begin position="43"/>
        <end position="53"/>
    </location>
</feature>
<dbReference type="Proteomes" id="UP000749646">
    <property type="component" value="Unassembled WGS sequence"/>
</dbReference>
<feature type="region of interest" description="Disordered" evidence="1">
    <location>
        <begin position="1"/>
        <end position="133"/>
    </location>
</feature>
<feature type="compositionally biased region" description="Polar residues" evidence="1">
    <location>
        <begin position="582"/>
        <end position="604"/>
    </location>
</feature>
<sequence>MNSNSILASTANMDQLQQPQARYPQPPKLTRPSSVLLEPSKASQMQQQQQHLSHQQDKSGNRPRSQSHTLSPSYLPPLSNTTSSSSGTSHESASENPIRFQAWGQPAHKSKLSKQYMPSEEDSDDETDVKRRSKFMSGAALELNSTSADGLRAFSQLSISESTQESGMPSFTDSADSRSLKSTKKMSLGKRISKFFGGGNKSTEPVSSSSSSSTKSPASSIHGSDLMTPARNSTTLLAPIDELDAPPSRAAHAVYIHQRSQSTPDQIGTVGVSGSNQAMLTGQNAKVEDQRLLKARDSGFEEADGKGHRRYSSSIAVPRGPTSRSSSPKPQSHSLASSASSNRSSIHRSEAMYIDQSAQQVRRSTYGNGNVQLSTSSPQLRLPTDKELPQHYNHHHSLIGAELAPTSTSSQSSMPRRCSTPVSVPETLISKVDREKASICFQTPNAKKDTFTKDANLDPVLSNLVQQHRRDIIASQRLSGTNLPQQSQQQQQHSALPHQGGSPRMRASSHIEDQIMLAREPHARWDSSGSLHFHVSSGMNSPQQSWGHPSSPVHYAAAEAQMKRLSTASQQQQHHPYYSAGQRMNFSGSQGSLSQHTSSQSQGPHSPLAGPQRTSPKRASLVGHFPISTDFTQMPHVSPLPSPNLGAFPTSSPAMPSPTKSIMPEISLKQQKQQLDQLQQIRIQQQQLMLQQQQQLQHQLQQTRAATATATAMKAQSGIGLGLAGVGSSVLQVQIPTVQVPKAMTSMPSPLVLTPTYLQAPHLVQMPKQQTIPMYAYTATTASAAGYR</sequence>
<feature type="compositionally biased region" description="Low complexity" evidence="1">
    <location>
        <begin position="67"/>
        <end position="91"/>
    </location>
</feature>
<gene>
    <name evidence="2" type="ORF">BGZ65_003046</name>
</gene>
<evidence type="ECO:0000256" key="1">
    <source>
        <dbReference type="SAM" id="MobiDB-lite"/>
    </source>
</evidence>
<keyword evidence="3" id="KW-1185">Reference proteome</keyword>
<dbReference type="OrthoDB" id="2446099at2759"/>
<reference evidence="2" key="1">
    <citation type="journal article" date="2020" name="Fungal Divers.">
        <title>Resolving the Mortierellaceae phylogeny through synthesis of multi-gene phylogenetics and phylogenomics.</title>
        <authorList>
            <person name="Vandepol N."/>
            <person name="Liber J."/>
            <person name="Desiro A."/>
            <person name="Na H."/>
            <person name="Kennedy M."/>
            <person name="Barry K."/>
            <person name="Grigoriev I.V."/>
            <person name="Miller A.N."/>
            <person name="O'Donnell K."/>
            <person name="Stajich J.E."/>
            <person name="Bonito G."/>
        </authorList>
    </citation>
    <scope>NUCLEOTIDE SEQUENCE</scope>
    <source>
        <strain evidence="2">MES-2147</strain>
    </source>
</reference>
<feature type="compositionally biased region" description="Low complexity" evidence="1">
    <location>
        <begin position="201"/>
        <end position="220"/>
    </location>
</feature>
<feature type="compositionally biased region" description="Polar residues" evidence="1">
    <location>
        <begin position="1"/>
        <end position="20"/>
    </location>
</feature>
<dbReference type="EMBL" id="JAAAHW010009840">
    <property type="protein sequence ID" value="KAF9935763.1"/>
    <property type="molecule type" value="Genomic_DNA"/>
</dbReference>
<dbReference type="AlphaFoldDB" id="A0A9P6IKU4"/>
<feature type="region of interest" description="Disordered" evidence="1">
    <location>
        <begin position="160"/>
        <end position="230"/>
    </location>
</feature>
<feature type="compositionally biased region" description="Low complexity" evidence="1">
    <location>
        <begin position="321"/>
        <end position="344"/>
    </location>
</feature>
<feature type="compositionally biased region" description="Polar residues" evidence="1">
    <location>
        <begin position="160"/>
        <end position="174"/>
    </location>
</feature>
<protein>
    <submittedName>
        <fullName evidence="2">Uncharacterized protein</fullName>
    </submittedName>
</protein>
<feature type="compositionally biased region" description="Low complexity" evidence="1">
    <location>
        <begin position="483"/>
        <end position="499"/>
    </location>
</feature>
<proteinExistence type="predicted"/>
<comment type="caution">
    <text evidence="2">The sequence shown here is derived from an EMBL/GenBank/DDBJ whole genome shotgun (WGS) entry which is preliminary data.</text>
</comment>
<organism evidence="2 3">
    <name type="scientific">Modicella reniformis</name>
    <dbReference type="NCBI Taxonomy" id="1440133"/>
    <lineage>
        <taxon>Eukaryota</taxon>
        <taxon>Fungi</taxon>
        <taxon>Fungi incertae sedis</taxon>
        <taxon>Mucoromycota</taxon>
        <taxon>Mortierellomycotina</taxon>
        <taxon>Mortierellomycetes</taxon>
        <taxon>Mortierellales</taxon>
        <taxon>Mortierellaceae</taxon>
        <taxon>Modicella</taxon>
    </lineage>
</organism>
<name>A0A9P6IKU4_9FUNG</name>
<evidence type="ECO:0000313" key="3">
    <source>
        <dbReference type="Proteomes" id="UP000749646"/>
    </source>
</evidence>
<feature type="region of interest" description="Disordered" evidence="1">
    <location>
        <begin position="480"/>
        <end position="508"/>
    </location>
</feature>
<feature type="compositionally biased region" description="Basic residues" evidence="1">
    <location>
        <begin position="181"/>
        <end position="193"/>
    </location>
</feature>
<feature type="region of interest" description="Disordered" evidence="1">
    <location>
        <begin position="581"/>
        <end position="619"/>
    </location>
</feature>